<accession>A0A2N5C6S3</accession>
<protein>
    <recommendedName>
        <fullName evidence="4">Tannase/feruloyl esterase family alpha/beta hydrolase</fullName>
    </recommendedName>
</protein>
<dbReference type="Proteomes" id="UP000234341">
    <property type="component" value="Unassembled WGS sequence"/>
</dbReference>
<keyword evidence="1" id="KW-0732">Signal</keyword>
<evidence type="ECO:0000313" key="3">
    <source>
        <dbReference type="Proteomes" id="UP000234341"/>
    </source>
</evidence>
<organism evidence="2 3">
    <name type="scientific">Cupriavidus pauculus</name>
    <dbReference type="NCBI Taxonomy" id="82633"/>
    <lineage>
        <taxon>Bacteria</taxon>
        <taxon>Pseudomonadati</taxon>
        <taxon>Pseudomonadota</taxon>
        <taxon>Betaproteobacteria</taxon>
        <taxon>Burkholderiales</taxon>
        <taxon>Burkholderiaceae</taxon>
        <taxon>Cupriavidus</taxon>
    </lineage>
</organism>
<dbReference type="AlphaFoldDB" id="A0A2N5C6S3"/>
<proteinExistence type="predicted"/>
<evidence type="ECO:0000256" key="1">
    <source>
        <dbReference type="SAM" id="SignalP"/>
    </source>
</evidence>
<dbReference type="OrthoDB" id="9977029at2"/>
<feature type="chain" id="PRO_5014872323" description="Tannase/feruloyl esterase family alpha/beta hydrolase" evidence="1">
    <location>
        <begin position="22"/>
        <end position="77"/>
    </location>
</feature>
<name>A0A2N5C6S3_9BURK</name>
<reference evidence="2 3" key="1">
    <citation type="submission" date="2017-12" db="EMBL/GenBank/DDBJ databases">
        <title>Genome sequence of the active heterotrophic nitrifier-denitrifier, Cupriavidus pauculus UM1.</title>
        <authorList>
            <person name="Putonti C."/>
            <person name="Castignetti D."/>
        </authorList>
    </citation>
    <scope>NUCLEOTIDE SEQUENCE [LARGE SCALE GENOMIC DNA]</scope>
    <source>
        <strain evidence="2 3">UM1</strain>
    </source>
</reference>
<gene>
    <name evidence="2" type="ORF">CYJ10_24325</name>
</gene>
<dbReference type="EMBL" id="PJRP01000014">
    <property type="protein sequence ID" value="PLP97929.1"/>
    <property type="molecule type" value="Genomic_DNA"/>
</dbReference>
<evidence type="ECO:0008006" key="4">
    <source>
        <dbReference type="Google" id="ProtNLM"/>
    </source>
</evidence>
<dbReference type="RefSeq" id="WP_101684017.1">
    <property type="nucleotide sequence ID" value="NZ_PJRP01000014.1"/>
</dbReference>
<evidence type="ECO:0000313" key="2">
    <source>
        <dbReference type="EMBL" id="PLP97929.1"/>
    </source>
</evidence>
<feature type="signal peptide" evidence="1">
    <location>
        <begin position="1"/>
        <end position="21"/>
    </location>
</feature>
<sequence>MQNIVLPMLASLAMTCGSSDAVAPATHPGADIAWQTEEAQGIVPVTRPCLDEGRTIRSRLCYPVITFGSAPGDGRKP</sequence>
<comment type="caution">
    <text evidence="2">The sequence shown here is derived from an EMBL/GenBank/DDBJ whole genome shotgun (WGS) entry which is preliminary data.</text>
</comment>